<dbReference type="InterPro" id="IPR002347">
    <property type="entry name" value="SDR_fam"/>
</dbReference>
<gene>
    <name evidence="9" type="ORF">CAPTEDRAFT_18220</name>
</gene>
<accession>R7TN56</accession>
<dbReference type="OrthoDB" id="153074at2759"/>
<protein>
    <recommendedName>
        <fullName evidence="5">Sepiapterin reductase</fullName>
        <ecNumber evidence="4">1.1.1.153</ecNumber>
    </recommendedName>
</protein>
<dbReference type="EMBL" id="KB309928">
    <property type="protein sequence ID" value="ELT92986.1"/>
    <property type="molecule type" value="Genomic_DNA"/>
</dbReference>
<dbReference type="STRING" id="283909.R7TN56"/>
<dbReference type="EMBL" id="AMQN01002724">
    <property type="status" value="NOT_ANNOTATED_CDS"/>
    <property type="molecule type" value="Genomic_DNA"/>
</dbReference>
<evidence type="ECO:0000256" key="5">
    <source>
        <dbReference type="ARBA" id="ARBA00019170"/>
    </source>
</evidence>
<evidence type="ECO:0000256" key="1">
    <source>
        <dbReference type="ARBA" id="ARBA00004496"/>
    </source>
</evidence>
<name>R7TN56_CAPTE</name>
<dbReference type="EC" id="1.1.1.153" evidence="4"/>
<keyword evidence="6" id="KW-0963">Cytoplasm</keyword>
<comment type="subcellular location">
    <subcellularLocation>
        <location evidence="1">Cytoplasm</location>
    </subcellularLocation>
</comment>
<dbReference type="HOGENOM" id="CLU_010194_2_11_1"/>
<evidence type="ECO:0000256" key="8">
    <source>
        <dbReference type="ARBA" id="ARBA00023002"/>
    </source>
</evidence>
<evidence type="ECO:0000256" key="6">
    <source>
        <dbReference type="ARBA" id="ARBA00022490"/>
    </source>
</evidence>
<dbReference type="FunFam" id="3.40.50.720:FF:000259">
    <property type="entry name" value="Sepiapterin reductase"/>
    <property type="match status" value="1"/>
</dbReference>
<dbReference type="OMA" id="FKGWTLY"/>
<evidence type="ECO:0000313" key="9">
    <source>
        <dbReference type="EMBL" id="ELT92986.1"/>
    </source>
</evidence>
<evidence type="ECO:0000256" key="4">
    <source>
        <dbReference type="ARBA" id="ARBA00013075"/>
    </source>
</evidence>
<evidence type="ECO:0000313" key="10">
    <source>
        <dbReference type="EnsemblMetazoa" id="CapteP18220"/>
    </source>
</evidence>
<dbReference type="Gene3D" id="3.40.50.720">
    <property type="entry name" value="NAD(P)-binding Rossmann-like Domain"/>
    <property type="match status" value="1"/>
</dbReference>
<reference evidence="11" key="1">
    <citation type="submission" date="2012-12" db="EMBL/GenBank/DDBJ databases">
        <authorList>
            <person name="Hellsten U."/>
            <person name="Grimwood J."/>
            <person name="Chapman J.A."/>
            <person name="Shapiro H."/>
            <person name="Aerts A."/>
            <person name="Otillar R.P."/>
            <person name="Terry A.Y."/>
            <person name="Boore J.L."/>
            <person name="Simakov O."/>
            <person name="Marletaz F."/>
            <person name="Cho S.-J."/>
            <person name="Edsinger-Gonzales E."/>
            <person name="Havlak P."/>
            <person name="Kuo D.-H."/>
            <person name="Larsson T."/>
            <person name="Lv J."/>
            <person name="Arendt D."/>
            <person name="Savage R."/>
            <person name="Osoegawa K."/>
            <person name="de Jong P."/>
            <person name="Lindberg D.R."/>
            <person name="Seaver E.C."/>
            <person name="Weisblat D.A."/>
            <person name="Putnam N.H."/>
            <person name="Grigoriev I.V."/>
            <person name="Rokhsar D.S."/>
        </authorList>
    </citation>
    <scope>NUCLEOTIDE SEQUENCE</scope>
    <source>
        <strain evidence="11">I ESC-2004</strain>
    </source>
</reference>
<dbReference type="Proteomes" id="UP000014760">
    <property type="component" value="Unassembled WGS sequence"/>
</dbReference>
<dbReference type="PRINTS" id="PR00081">
    <property type="entry name" value="GDHRDH"/>
</dbReference>
<organism evidence="9">
    <name type="scientific">Capitella teleta</name>
    <name type="common">Polychaete worm</name>
    <dbReference type="NCBI Taxonomy" id="283909"/>
    <lineage>
        <taxon>Eukaryota</taxon>
        <taxon>Metazoa</taxon>
        <taxon>Spiralia</taxon>
        <taxon>Lophotrochozoa</taxon>
        <taxon>Annelida</taxon>
        <taxon>Polychaeta</taxon>
        <taxon>Sedentaria</taxon>
        <taxon>Scolecida</taxon>
        <taxon>Capitellidae</taxon>
        <taxon>Capitella</taxon>
    </lineage>
</organism>
<dbReference type="EnsemblMetazoa" id="CapteT18220">
    <property type="protein sequence ID" value="CapteP18220"/>
    <property type="gene ID" value="CapteG18220"/>
</dbReference>
<dbReference type="GO" id="GO:0004757">
    <property type="term" value="F:sepiapterin reductase (NADP+) activity"/>
    <property type="evidence" value="ECO:0007669"/>
    <property type="project" value="UniProtKB-EC"/>
</dbReference>
<dbReference type="CDD" id="cd05367">
    <property type="entry name" value="SPR-like_SDR_c"/>
    <property type="match status" value="1"/>
</dbReference>
<dbReference type="InterPro" id="IPR006393">
    <property type="entry name" value="Sepiapterin_red"/>
</dbReference>
<comment type="subunit">
    <text evidence="3">Homodimer.</text>
</comment>
<evidence type="ECO:0000256" key="7">
    <source>
        <dbReference type="ARBA" id="ARBA00022857"/>
    </source>
</evidence>
<dbReference type="AlphaFoldDB" id="R7TN56"/>
<comment type="similarity">
    <text evidence="2">Belongs to the sepiapterin reductase family.</text>
</comment>
<keyword evidence="8" id="KW-0560">Oxidoreductase</keyword>
<dbReference type="PANTHER" id="PTHR44085">
    <property type="entry name" value="SEPIAPTERIN REDUCTASE"/>
    <property type="match status" value="1"/>
</dbReference>
<dbReference type="NCBIfam" id="TIGR01500">
    <property type="entry name" value="sepiapter_red"/>
    <property type="match status" value="1"/>
</dbReference>
<dbReference type="GO" id="GO:0006729">
    <property type="term" value="P:tetrahydrobiopterin biosynthetic process"/>
    <property type="evidence" value="ECO:0007669"/>
    <property type="project" value="InterPro"/>
</dbReference>
<dbReference type="InterPro" id="IPR051721">
    <property type="entry name" value="Biopterin_syn/organic_redct"/>
</dbReference>
<reference evidence="9 11" key="2">
    <citation type="journal article" date="2013" name="Nature">
        <title>Insights into bilaterian evolution from three spiralian genomes.</title>
        <authorList>
            <person name="Simakov O."/>
            <person name="Marletaz F."/>
            <person name="Cho S.J."/>
            <person name="Edsinger-Gonzales E."/>
            <person name="Havlak P."/>
            <person name="Hellsten U."/>
            <person name="Kuo D.H."/>
            <person name="Larsson T."/>
            <person name="Lv J."/>
            <person name="Arendt D."/>
            <person name="Savage R."/>
            <person name="Osoegawa K."/>
            <person name="de Jong P."/>
            <person name="Grimwood J."/>
            <person name="Chapman J.A."/>
            <person name="Shapiro H."/>
            <person name="Aerts A."/>
            <person name="Otillar R.P."/>
            <person name="Terry A.Y."/>
            <person name="Boore J.L."/>
            <person name="Grigoriev I.V."/>
            <person name="Lindberg D.R."/>
            <person name="Seaver E.C."/>
            <person name="Weisblat D.A."/>
            <person name="Putnam N.H."/>
            <person name="Rokhsar D.S."/>
        </authorList>
    </citation>
    <scope>NUCLEOTIDE SEQUENCE</scope>
    <source>
        <strain evidence="9 11">I ESC-2004</strain>
    </source>
</reference>
<dbReference type="FunCoup" id="R7TN56">
    <property type="interactions" value="187"/>
</dbReference>
<dbReference type="Pfam" id="PF00106">
    <property type="entry name" value="adh_short"/>
    <property type="match status" value="1"/>
</dbReference>
<reference evidence="10" key="3">
    <citation type="submission" date="2015-06" db="UniProtKB">
        <authorList>
            <consortium name="EnsemblMetazoa"/>
        </authorList>
    </citation>
    <scope>IDENTIFICATION</scope>
</reference>
<dbReference type="GO" id="GO:0005737">
    <property type="term" value="C:cytoplasm"/>
    <property type="evidence" value="ECO:0007669"/>
    <property type="project" value="UniProtKB-SubCell"/>
</dbReference>
<dbReference type="InterPro" id="IPR036291">
    <property type="entry name" value="NAD(P)-bd_dom_sf"/>
</dbReference>
<proteinExistence type="inferred from homology"/>
<evidence type="ECO:0000256" key="2">
    <source>
        <dbReference type="ARBA" id="ARBA00010483"/>
    </source>
</evidence>
<evidence type="ECO:0000313" key="11">
    <source>
        <dbReference type="Proteomes" id="UP000014760"/>
    </source>
</evidence>
<dbReference type="PANTHER" id="PTHR44085:SF2">
    <property type="entry name" value="SEPIAPTERIN REDUCTASE"/>
    <property type="match status" value="1"/>
</dbReference>
<keyword evidence="7" id="KW-0521">NADP</keyword>
<sequence>MAASDGRDIFSLKTFCLVTGASRGLGQCMAIRFAEKLPAQSMLVLMARSLNGLESTSDQIAARASHVRTKVVQRDLSSQTETSLDALLRGLFEELKVAPRDFDQALLVHNAATLGDVSKMMTEIDSASDLNAYWDMNLTSPLLLNTVFFRHFTQDVVDQRVVINITSLCSIKPFKSWSIYCAGKAARDMLFNTMAAEDSSIRVLSYAPGPIDTEMQVLARRDTADDDLRQMFIGMKSEGTLLSCDQSIDRLVPLLQKNKFQSGAHLDYYDI</sequence>
<keyword evidence="11" id="KW-1185">Reference proteome</keyword>
<dbReference type="SUPFAM" id="SSF51735">
    <property type="entry name" value="NAD(P)-binding Rossmann-fold domains"/>
    <property type="match status" value="1"/>
</dbReference>
<evidence type="ECO:0000256" key="3">
    <source>
        <dbReference type="ARBA" id="ARBA00011738"/>
    </source>
</evidence>